<protein>
    <submittedName>
        <fullName evidence="2">Uncharacterized protein</fullName>
    </submittedName>
</protein>
<accession>A0A314KPT1</accession>
<evidence type="ECO:0000313" key="2">
    <source>
        <dbReference type="EMBL" id="OIT30714.1"/>
    </source>
</evidence>
<feature type="signal peptide" evidence="1">
    <location>
        <begin position="1"/>
        <end position="24"/>
    </location>
</feature>
<dbReference type="AlphaFoldDB" id="A0A314KPT1"/>
<evidence type="ECO:0000256" key="1">
    <source>
        <dbReference type="SAM" id="SignalP"/>
    </source>
</evidence>
<keyword evidence="3" id="KW-1185">Reference proteome</keyword>
<proteinExistence type="predicted"/>
<comment type="caution">
    <text evidence="2">The sequence shown here is derived from an EMBL/GenBank/DDBJ whole genome shotgun (WGS) entry which is preliminary data.</text>
</comment>
<keyword evidence="1" id="KW-0732">Signal</keyword>
<name>A0A314KPT1_NICAT</name>
<dbReference type="Gramene" id="OIT30714">
    <property type="protein sequence ID" value="OIT30714"/>
    <property type="gene ID" value="A4A49_17933"/>
</dbReference>
<gene>
    <name evidence="2" type="ORF">A4A49_17933</name>
</gene>
<feature type="chain" id="PRO_5016399006" evidence="1">
    <location>
        <begin position="25"/>
        <end position="82"/>
    </location>
</feature>
<evidence type="ECO:0000313" key="3">
    <source>
        <dbReference type="Proteomes" id="UP000187609"/>
    </source>
</evidence>
<dbReference type="Proteomes" id="UP000187609">
    <property type="component" value="Unassembled WGS sequence"/>
</dbReference>
<organism evidence="2 3">
    <name type="scientific">Nicotiana attenuata</name>
    <name type="common">Coyote tobacco</name>
    <dbReference type="NCBI Taxonomy" id="49451"/>
    <lineage>
        <taxon>Eukaryota</taxon>
        <taxon>Viridiplantae</taxon>
        <taxon>Streptophyta</taxon>
        <taxon>Embryophyta</taxon>
        <taxon>Tracheophyta</taxon>
        <taxon>Spermatophyta</taxon>
        <taxon>Magnoliopsida</taxon>
        <taxon>eudicotyledons</taxon>
        <taxon>Gunneridae</taxon>
        <taxon>Pentapetalae</taxon>
        <taxon>asterids</taxon>
        <taxon>lamiids</taxon>
        <taxon>Solanales</taxon>
        <taxon>Solanaceae</taxon>
        <taxon>Nicotianoideae</taxon>
        <taxon>Nicotianeae</taxon>
        <taxon>Nicotiana</taxon>
    </lineage>
</organism>
<sequence length="82" mass="9063">MASKSSTTLALFPLLLLFAIVASCRRIELAEAMEEEVFAGEAATIELVTSKLRPPACYRMRCNNNGDCRSHGCSVISHYCHR</sequence>
<reference evidence="2" key="1">
    <citation type="submission" date="2016-11" db="EMBL/GenBank/DDBJ databases">
        <title>The genome of Nicotiana attenuata.</title>
        <authorList>
            <person name="Xu S."/>
            <person name="Brockmoeller T."/>
            <person name="Gaquerel E."/>
            <person name="Navarro A."/>
            <person name="Kuhl H."/>
            <person name="Gase K."/>
            <person name="Ling Z."/>
            <person name="Zhou W."/>
            <person name="Kreitzer C."/>
            <person name="Stanke M."/>
            <person name="Tang H."/>
            <person name="Lyons E."/>
            <person name="Pandey P."/>
            <person name="Pandey S.P."/>
            <person name="Timmermann B."/>
            <person name="Baldwin I.T."/>
        </authorList>
    </citation>
    <scope>NUCLEOTIDE SEQUENCE [LARGE SCALE GENOMIC DNA]</scope>
    <source>
        <strain evidence="2">UT</strain>
    </source>
</reference>
<dbReference type="EMBL" id="MJEQ01001442">
    <property type="protein sequence ID" value="OIT30714.1"/>
    <property type="molecule type" value="Genomic_DNA"/>
</dbReference>
<dbReference type="PROSITE" id="PS51257">
    <property type="entry name" value="PROKAR_LIPOPROTEIN"/>
    <property type="match status" value="1"/>
</dbReference>